<keyword evidence="6" id="KW-0378">Hydrolase</keyword>
<dbReference type="Gene3D" id="2.40.50.910">
    <property type="entry name" value="Type VII secretion system EccB, repeat 3 domain"/>
    <property type="match status" value="1"/>
</dbReference>
<reference evidence="12 13" key="1">
    <citation type="submission" date="2021-06" db="EMBL/GenBank/DDBJ databases">
        <title>Actinomycetes sequencing.</title>
        <authorList>
            <person name="Shan Q."/>
        </authorList>
    </citation>
    <scope>NUCLEOTIDE SEQUENCE [LARGE SCALE GENOMIC DNA]</scope>
    <source>
        <strain evidence="12 13">NEAU-G5</strain>
    </source>
</reference>
<dbReference type="PANTHER" id="PTHR40765">
    <property type="entry name" value="ESX-2 SECRETION SYSTEM ATPASE ECCB2"/>
    <property type="match status" value="1"/>
</dbReference>
<dbReference type="NCBIfam" id="TIGR03919">
    <property type="entry name" value="T7SS_EccB"/>
    <property type="match status" value="1"/>
</dbReference>
<dbReference type="InterPro" id="IPR007795">
    <property type="entry name" value="T7SS_EccB"/>
</dbReference>
<dbReference type="EMBL" id="JAHKNI010000009">
    <property type="protein sequence ID" value="MBU3064910.1"/>
    <property type="molecule type" value="Genomic_DNA"/>
</dbReference>
<evidence type="ECO:0000256" key="7">
    <source>
        <dbReference type="ARBA" id="ARBA00022840"/>
    </source>
</evidence>
<keyword evidence="9 11" id="KW-0472">Membrane</keyword>
<comment type="subcellular location">
    <subcellularLocation>
        <location evidence="1">Cell membrane</location>
        <topology evidence="1">Single-pass membrane protein</topology>
    </subcellularLocation>
</comment>
<evidence type="ECO:0000256" key="1">
    <source>
        <dbReference type="ARBA" id="ARBA00004162"/>
    </source>
</evidence>
<name>A0ABS6B3M7_9NOCA</name>
<evidence type="ECO:0000256" key="2">
    <source>
        <dbReference type="ARBA" id="ARBA00008149"/>
    </source>
</evidence>
<keyword evidence="5" id="KW-0547">Nucleotide-binding</keyword>
<evidence type="ECO:0000256" key="6">
    <source>
        <dbReference type="ARBA" id="ARBA00022801"/>
    </source>
</evidence>
<comment type="caution">
    <text evidence="12">The sequence shown here is derived from an EMBL/GenBank/DDBJ whole genome shotgun (WGS) entry which is preliminary data.</text>
</comment>
<feature type="transmembrane region" description="Helical" evidence="11">
    <location>
        <begin position="41"/>
        <end position="64"/>
    </location>
</feature>
<evidence type="ECO:0000256" key="9">
    <source>
        <dbReference type="ARBA" id="ARBA00023136"/>
    </source>
</evidence>
<gene>
    <name evidence="12" type="primary">eccB</name>
    <name evidence="12" type="ORF">KO481_25690</name>
</gene>
<keyword evidence="4 11" id="KW-0812">Transmembrane</keyword>
<evidence type="ECO:0000256" key="10">
    <source>
        <dbReference type="SAM" id="MobiDB-lite"/>
    </source>
</evidence>
<dbReference type="Proteomes" id="UP000733379">
    <property type="component" value="Unassembled WGS sequence"/>
</dbReference>
<protein>
    <submittedName>
        <fullName evidence="12">Type VII secretion protein EccB</fullName>
    </submittedName>
</protein>
<keyword evidence="3" id="KW-1003">Cell membrane</keyword>
<keyword evidence="7" id="KW-0067">ATP-binding</keyword>
<dbReference type="RefSeq" id="WP_215920549.1">
    <property type="nucleotide sequence ID" value="NZ_JAHKNI010000009.1"/>
</dbReference>
<evidence type="ECO:0000313" key="12">
    <source>
        <dbReference type="EMBL" id="MBU3064910.1"/>
    </source>
</evidence>
<sequence length="472" mass="48938">MPTQLTTRAQVSGYRFLLKRFEHALIRRDVRMLHDPMAVQFRALMVSMVLGVLALGACAVLGLLRPQGAVGNAHIIVGKDSSALYVLRDGTLHPVLNLASARLVAGAAETPTSVKESQLASYPRGPLVGIPGAPDALPGSDAKSSDWTMCESVTPVSGASRIVVAGRPALGPGLRALDSGDALLVASNGTNYLLFDGKRAQVDLANDATVRSLKLQGIEPRTIGSGLLDATVPIPALSPPVIPQLGKPSPVPGVKIGAVIRVSGTSSTDVYVALADGVQPISPLAADFIRNDDSLGMDDVIAVPPDALRGIPVVSELPLGAFPAARPRLLSGDDLPVACVAWSRSSDDGNASLRLLAGSSWPMPPAAVPVGMVSGGVDPSRIDAAYLAPSSGEFVQSTGIAPDSTRRDSLFYITDNGIRYGIPDTATAGILGLTGKPKLAPWEIIGQLVPGPELTPDAAQTAYDTLPRPNQR</sequence>
<accession>A0ABS6B3M7</accession>
<dbReference type="Gene3D" id="3.30.2390.20">
    <property type="entry name" value="Type VII secretion system EccB, repeat 1 domain"/>
    <property type="match status" value="1"/>
</dbReference>
<feature type="region of interest" description="Disordered" evidence="10">
    <location>
        <begin position="453"/>
        <end position="472"/>
    </location>
</feature>
<dbReference type="Pfam" id="PF05108">
    <property type="entry name" value="T7SS_ESX1_EccB"/>
    <property type="match status" value="1"/>
</dbReference>
<evidence type="ECO:0000256" key="11">
    <source>
        <dbReference type="SAM" id="Phobius"/>
    </source>
</evidence>
<dbReference type="InterPro" id="IPR042485">
    <property type="entry name" value="T7SS_EccB_R3"/>
</dbReference>
<evidence type="ECO:0000256" key="4">
    <source>
        <dbReference type="ARBA" id="ARBA00022692"/>
    </source>
</evidence>
<dbReference type="InterPro" id="IPR044857">
    <property type="entry name" value="T7SS_EccB_R1"/>
</dbReference>
<evidence type="ECO:0000256" key="8">
    <source>
        <dbReference type="ARBA" id="ARBA00022989"/>
    </source>
</evidence>
<organism evidence="12 13">
    <name type="scientific">Nocardia albiluteola</name>
    <dbReference type="NCBI Taxonomy" id="2842303"/>
    <lineage>
        <taxon>Bacteria</taxon>
        <taxon>Bacillati</taxon>
        <taxon>Actinomycetota</taxon>
        <taxon>Actinomycetes</taxon>
        <taxon>Mycobacteriales</taxon>
        <taxon>Nocardiaceae</taxon>
        <taxon>Nocardia</taxon>
    </lineage>
</organism>
<evidence type="ECO:0000313" key="13">
    <source>
        <dbReference type="Proteomes" id="UP000733379"/>
    </source>
</evidence>
<evidence type="ECO:0000256" key="5">
    <source>
        <dbReference type="ARBA" id="ARBA00022741"/>
    </source>
</evidence>
<proteinExistence type="inferred from homology"/>
<keyword evidence="8 11" id="KW-1133">Transmembrane helix</keyword>
<dbReference type="PANTHER" id="PTHR40765:SF2">
    <property type="entry name" value="ESX-2 SECRETION SYSTEM ATPASE ECCB2"/>
    <property type="match status" value="1"/>
</dbReference>
<comment type="similarity">
    <text evidence="2">Belongs to the EccB family.</text>
</comment>
<evidence type="ECO:0000256" key="3">
    <source>
        <dbReference type="ARBA" id="ARBA00022475"/>
    </source>
</evidence>
<keyword evidence="13" id="KW-1185">Reference proteome</keyword>